<organism evidence="1 2">
    <name type="scientific">Rhodococcus spongiicola</name>
    <dbReference type="NCBI Taxonomy" id="2487352"/>
    <lineage>
        <taxon>Bacteria</taxon>
        <taxon>Bacillati</taxon>
        <taxon>Actinomycetota</taxon>
        <taxon>Actinomycetes</taxon>
        <taxon>Mycobacteriales</taxon>
        <taxon>Nocardiaceae</taxon>
        <taxon>Rhodococcus</taxon>
    </lineage>
</organism>
<sequence>MYKRRDTPPTYEEWRRTFEVALAHAEDGELIDYCCPTPISDEIEGTLIEVMDTDPGTDNRADAVTRAWDAFHAEHPKP</sequence>
<gene>
    <name evidence="1" type="ORF">EF834_17690</name>
</gene>
<accession>A0A3S3ZGV2</accession>
<keyword evidence="2" id="KW-1185">Reference proteome</keyword>
<name>A0A3S3ZGV2_9NOCA</name>
<dbReference type="RefSeq" id="WP_127948517.1">
    <property type="nucleotide sequence ID" value="NZ_RKLN01000007.1"/>
</dbReference>
<evidence type="ECO:0000313" key="2">
    <source>
        <dbReference type="Proteomes" id="UP000284333"/>
    </source>
</evidence>
<comment type="caution">
    <text evidence="1">The sequence shown here is derived from an EMBL/GenBank/DDBJ whole genome shotgun (WGS) entry which is preliminary data.</text>
</comment>
<proteinExistence type="predicted"/>
<evidence type="ECO:0000313" key="1">
    <source>
        <dbReference type="EMBL" id="RVW00470.1"/>
    </source>
</evidence>
<dbReference type="EMBL" id="RKLN01000007">
    <property type="protein sequence ID" value="RVW00470.1"/>
    <property type="molecule type" value="Genomic_DNA"/>
</dbReference>
<dbReference type="Proteomes" id="UP000284333">
    <property type="component" value="Unassembled WGS sequence"/>
</dbReference>
<reference evidence="1 2" key="1">
    <citation type="submission" date="2018-11" db="EMBL/GenBank/DDBJ databases">
        <title>Rhodococcus spongicola sp. nov. and Rhodococcus xishaensis sp. nov. from marine sponges.</title>
        <authorList>
            <person name="Li L."/>
            <person name="Lin H.W."/>
        </authorList>
    </citation>
    <scope>NUCLEOTIDE SEQUENCE [LARGE SCALE GENOMIC DNA]</scope>
    <source>
        <strain evidence="1 2">LHW50502</strain>
    </source>
</reference>
<dbReference type="AlphaFoldDB" id="A0A3S3ZGV2"/>
<protein>
    <submittedName>
        <fullName evidence="1">Uncharacterized protein</fullName>
    </submittedName>
</protein>